<evidence type="ECO:0000313" key="2">
    <source>
        <dbReference type="EMBL" id="JAH38803.1"/>
    </source>
</evidence>
<reference evidence="2" key="2">
    <citation type="journal article" date="2015" name="Fish Shellfish Immunol.">
        <title>Early steps in the European eel (Anguilla anguilla)-Vibrio vulnificus interaction in the gills: Role of the RtxA13 toxin.</title>
        <authorList>
            <person name="Callol A."/>
            <person name="Pajuelo D."/>
            <person name="Ebbesson L."/>
            <person name="Teles M."/>
            <person name="MacKenzie S."/>
            <person name="Amaro C."/>
        </authorList>
    </citation>
    <scope>NUCLEOTIDE SEQUENCE</scope>
</reference>
<keyword evidence="1" id="KW-0472">Membrane</keyword>
<dbReference type="AlphaFoldDB" id="A0A0E9SE95"/>
<reference evidence="2" key="1">
    <citation type="submission" date="2014-11" db="EMBL/GenBank/DDBJ databases">
        <authorList>
            <person name="Amaro Gonzalez C."/>
        </authorList>
    </citation>
    <scope>NUCLEOTIDE SEQUENCE</scope>
</reference>
<proteinExistence type="predicted"/>
<keyword evidence="1" id="KW-1133">Transmembrane helix</keyword>
<evidence type="ECO:0000256" key="1">
    <source>
        <dbReference type="SAM" id="Phobius"/>
    </source>
</evidence>
<accession>A0A0E9SE95</accession>
<protein>
    <submittedName>
        <fullName evidence="2">Uncharacterized protein</fullName>
    </submittedName>
</protein>
<feature type="transmembrane region" description="Helical" evidence="1">
    <location>
        <begin position="15"/>
        <end position="36"/>
    </location>
</feature>
<keyword evidence="1" id="KW-0812">Transmembrane</keyword>
<organism evidence="2">
    <name type="scientific">Anguilla anguilla</name>
    <name type="common">European freshwater eel</name>
    <name type="synonym">Muraena anguilla</name>
    <dbReference type="NCBI Taxonomy" id="7936"/>
    <lineage>
        <taxon>Eukaryota</taxon>
        <taxon>Metazoa</taxon>
        <taxon>Chordata</taxon>
        <taxon>Craniata</taxon>
        <taxon>Vertebrata</taxon>
        <taxon>Euteleostomi</taxon>
        <taxon>Actinopterygii</taxon>
        <taxon>Neopterygii</taxon>
        <taxon>Teleostei</taxon>
        <taxon>Anguilliformes</taxon>
        <taxon>Anguillidae</taxon>
        <taxon>Anguilla</taxon>
    </lineage>
</organism>
<sequence length="37" mass="4360">MLVKTSSIADTDMKIFIPLHYISRFVDLVLPFFIFLQ</sequence>
<dbReference type="EMBL" id="GBXM01069774">
    <property type="protein sequence ID" value="JAH38803.1"/>
    <property type="molecule type" value="Transcribed_RNA"/>
</dbReference>
<name>A0A0E9SE95_ANGAN</name>